<organism evidence="2 3">
    <name type="scientific">Cotesia congregata</name>
    <name type="common">Parasitoid wasp</name>
    <name type="synonym">Apanteles congregatus</name>
    <dbReference type="NCBI Taxonomy" id="51543"/>
    <lineage>
        <taxon>Eukaryota</taxon>
        <taxon>Metazoa</taxon>
        <taxon>Ecdysozoa</taxon>
        <taxon>Arthropoda</taxon>
        <taxon>Hexapoda</taxon>
        <taxon>Insecta</taxon>
        <taxon>Pterygota</taxon>
        <taxon>Neoptera</taxon>
        <taxon>Endopterygota</taxon>
        <taxon>Hymenoptera</taxon>
        <taxon>Apocrita</taxon>
        <taxon>Ichneumonoidea</taxon>
        <taxon>Braconidae</taxon>
        <taxon>Microgastrinae</taxon>
        <taxon>Cotesia</taxon>
    </lineage>
</organism>
<dbReference type="AlphaFoldDB" id="A0A8J2EBM8"/>
<gene>
    <name evidence="2" type="ORF">HICCMSTLAB_LOCUS1986</name>
</gene>
<proteinExistence type="predicted"/>
<feature type="chain" id="PRO_5035289591" evidence="1">
    <location>
        <begin position="20"/>
        <end position="302"/>
    </location>
</feature>
<name>A0A8J2EBM8_COTCN</name>
<accession>A0A8J2EBM8</accession>
<reference evidence="2" key="1">
    <citation type="submission" date="2021-04" db="EMBL/GenBank/DDBJ databases">
        <authorList>
            <person name="Chebbi M.A.C M."/>
        </authorList>
    </citation>
    <scope>NUCLEOTIDE SEQUENCE</scope>
</reference>
<feature type="signal peptide" evidence="1">
    <location>
        <begin position="1"/>
        <end position="19"/>
    </location>
</feature>
<protein>
    <submittedName>
        <fullName evidence="2">Uncharacterized protein</fullName>
    </submittedName>
</protein>
<evidence type="ECO:0000313" key="2">
    <source>
        <dbReference type="EMBL" id="CAG5076005.1"/>
    </source>
</evidence>
<dbReference type="Proteomes" id="UP000786811">
    <property type="component" value="Unassembled WGS sequence"/>
</dbReference>
<evidence type="ECO:0000313" key="3">
    <source>
        <dbReference type="Proteomes" id="UP000786811"/>
    </source>
</evidence>
<keyword evidence="3" id="KW-1185">Reference proteome</keyword>
<comment type="caution">
    <text evidence="2">The sequence shown here is derived from an EMBL/GenBank/DDBJ whole genome shotgun (WGS) entry which is preliminary data.</text>
</comment>
<sequence length="302" mass="34383">MNFAFSFLFAALVVSMAVGKPASEVSLLSLTGSDITLYYVNSSGIDSLSTFYKSDVESFPTDWVAKFINPVDNPSRDTDYYIDSLLVLMDNRSSWYLTPYLSRHINAWNAQIRIPLEWRINEMKELNTMESTDGTIIASFYLILTGAGTTVIQSQFSDYQDNNPENLEIDLSKPLSLMYSNGKLTVTFMENRNSWNLEPNPGRRFNEWNVQIRIPNKWRIDTSMGQSYMLSNTTIMASCYLLPTRAGTTVIESHHGNYQSRILVNLEVDLTMPISLIYSDNKLVVTFSTRLIEQNAIRAFTV</sequence>
<evidence type="ECO:0000256" key="1">
    <source>
        <dbReference type="SAM" id="SignalP"/>
    </source>
</evidence>
<dbReference type="EMBL" id="CAJNRD030001116">
    <property type="protein sequence ID" value="CAG5076005.1"/>
    <property type="molecule type" value="Genomic_DNA"/>
</dbReference>
<keyword evidence="1" id="KW-0732">Signal</keyword>